<gene>
    <name evidence="3" type="ORF">GM415_13265</name>
</gene>
<dbReference type="Pfam" id="PF02698">
    <property type="entry name" value="DUF218"/>
    <property type="match status" value="1"/>
</dbReference>
<dbReference type="EMBL" id="CP046400">
    <property type="protein sequence ID" value="QGY41053.1"/>
    <property type="molecule type" value="Genomic_DNA"/>
</dbReference>
<keyword evidence="4" id="KW-1185">Reference proteome</keyword>
<evidence type="ECO:0000256" key="1">
    <source>
        <dbReference type="SAM" id="Phobius"/>
    </source>
</evidence>
<feature type="domain" description="DUF218" evidence="2">
    <location>
        <begin position="18"/>
        <end position="174"/>
    </location>
</feature>
<reference evidence="3 4" key="1">
    <citation type="submission" date="2019-11" db="EMBL/GenBank/DDBJ databases">
        <authorList>
            <person name="Zheng R.K."/>
            <person name="Sun C.M."/>
        </authorList>
    </citation>
    <scope>NUCLEOTIDE SEQUENCE [LARGE SCALE GENOMIC DNA]</scope>
    <source>
        <strain evidence="3 4">SRB007</strain>
    </source>
</reference>
<sequence length="213" mass="24004">MKKLVRAMLQAIGALTVVVMLAGVGLAAFAGYWMRVDEPPIKADYIFPLAGNDNRLIEAVELYKQGYAPVILISMSKEYPPTPLDRTKWLIGFPDYPRMEFVRRLVSVLGGDTKKLEPFGNGHVSTLEEIEALKKHLNGKRVSLLVVTSPEHTKRVKIILDDLLPECDITVMATKEGAFETKWWKDQRSAQRLIMEFAKTLYYLAGGAYRSTD</sequence>
<organism evidence="3 4">
    <name type="scientific">Pseudodesulfovibrio cashew</name>
    <dbReference type="NCBI Taxonomy" id="2678688"/>
    <lineage>
        <taxon>Bacteria</taxon>
        <taxon>Pseudomonadati</taxon>
        <taxon>Thermodesulfobacteriota</taxon>
        <taxon>Desulfovibrionia</taxon>
        <taxon>Desulfovibrionales</taxon>
        <taxon>Desulfovibrionaceae</taxon>
    </lineage>
</organism>
<evidence type="ECO:0000313" key="4">
    <source>
        <dbReference type="Proteomes" id="UP000428328"/>
    </source>
</evidence>
<keyword evidence="1" id="KW-0472">Membrane</keyword>
<accession>A0A6I6JLA8</accession>
<evidence type="ECO:0000259" key="2">
    <source>
        <dbReference type="Pfam" id="PF02698"/>
    </source>
</evidence>
<dbReference type="InterPro" id="IPR003848">
    <property type="entry name" value="DUF218"/>
</dbReference>
<protein>
    <submittedName>
        <fullName evidence="3">YdcF family protein</fullName>
    </submittedName>
</protein>
<name>A0A6I6JLA8_9BACT</name>
<dbReference type="RefSeq" id="WP_158948946.1">
    <property type="nucleotide sequence ID" value="NZ_CP046400.1"/>
</dbReference>
<keyword evidence="1" id="KW-0812">Transmembrane</keyword>
<evidence type="ECO:0000313" key="3">
    <source>
        <dbReference type="EMBL" id="QGY41053.1"/>
    </source>
</evidence>
<keyword evidence="1" id="KW-1133">Transmembrane helix</keyword>
<dbReference type="KEGG" id="psel:GM415_13265"/>
<dbReference type="Proteomes" id="UP000428328">
    <property type="component" value="Chromosome"/>
</dbReference>
<dbReference type="AlphaFoldDB" id="A0A6I6JLA8"/>
<proteinExistence type="predicted"/>
<feature type="transmembrane region" description="Helical" evidence="1">
    <location>
        <begin position="12"/>
        <end position="34"/>
    </location>
</feature>